<dbReference type="STRING" id="1703.BLSMQ_2840"/>
<dbReference type="FunFam" id="3.40.630.30:FF:000047">
    <property type="entry name" value="Acetyltransferase, GNAT family"/>
    <property type="match status" value="1"/>
</dbReference>
<evidence type="ECO:0000259" key="1">
    <source>
        <dbReference type="PROSITE" id="PS51186"/>
    </source>
</evidence>
<keyword evidence="2" id="KW-0808">Transferase</keyword>
<dbReference type="InterPro" id="IPR000182">
    <property type="entry name" value="GNAT_dom"/>
</dbReference>
<dbReference type="GO" id="GO:0008999">
    <property type="term" value="F:protein-N-terminal-alanine acetyltransferase activity"/>
    <property type="evidence" value="ECO:0007669"/>
    <property type="project" value="TreeGrafter"/>
</dbReference>
<dbReference type="InterPro" id="IPR051908">
    <property type="entry name" value="Ribosomal_N-acetyltransferase"/>
</dbReference>
<name>A0A0B9ASJ3_BRELN</name>
<dbReference type="PATRIC" id="fig|1703.6.peg.1886"/>
<dbReference type="RefSeq" id="WP_039209743.1">
    <property type="nucleotide sequence ID" value="NZ_JTJZ01000019.1"/>
</dbReference>
<dbReference type="PANTHER" id="PTHR43441">
    <property type="entry name" value="RIBOSOMAL-PROTEIN-SERINE ACETYLTRANSFERASE"/>
    <property type="match status" value="1"/>
</dbReference>
<dbReference type="Pfam" id="PF13302">
    <property type="entry name" value="Acetyltransf_3"/>
    <property type="match status" value="1"/>
</dbReference>
<dbReference type="Gene3D" id="3.40.630.30">
    <property type="match status" value="1"/>
</dbReference>
<dbReference type="SUPFAM" id="SSF55729">
    <property type="entry name" value="Acyl-CoA N-acyltransferases (Nat)"/>
    <property type="match status" value="1"/>
</dbReference>
<dbReference type="EMBL" id="JTJZ01000019">
    <property type="protein sequence ID" value="KHS52345.1"/>
    <property type="molecule type" value="Genomic_DNA"/>
</dbReference>
<sequence length="229" mass="25681">MHDDLTQFQGAQPPRRETIHGRYVDLEPIDATDHGDSLFAAVSTAAGIDERFRYLPQTPQTDRGDFDSWIAEAADSSDPLFFAVVDRSTGRVEGRQALMRIDAANGVMEIGHILWGPALSRTREATEALFLCADLAFSSGFRRFEWKCDDANAPSKKAAERFGFTFEGVFRQHLVYKGRNRDTAWFSIIDSEWPALRSAYEAWLDEANFDASGAQRQGLRELIAAARRG</sequence>
<dbReference type="Proteomes" id="UP000031488">
    <property type="component" value="Unassembled WGS sequence"/>
</dbReference>
<dbReference type="PROSITE" id="PS51186">
    <property type="entry name" value="GNAT"/>
    <property type="match status" value="1"/>
</dbReference>
<keyword evidence="3" id="KW-1185">Reference proteome</keyword>
<accession>A0A0B9ASJ3</accession>
<reference evidence="2 3" key="1">
    <citation type="submission" date="2014-11" db="EMBL/GenBank/DDBJ databases">
        <title>Draft Genome Sequence of Brevibacterium linens AE038-8.</title>
        <authorList>
            <person name="Maizel D."/>
            <person name="Utturkar S.M."/>
            <person name="Brown S.D."/>
            <person name="Ferrero M."/>
            <person name="Rosen B.P."/>
        </authorList>
    </citation>
    <scope>NUCLEOTIDE SEQUENCE [LARGE SCALE GENOMIC DNA]</scope>
    <source>
        <strain evidence="2 3">AE038-8</strain>
    </source>
</reference>
<dbReference type="GO" id="GO:1990189">
    <property type="term" value="F:protein N-terminal-serine acetyltransferase activity"/>
    <property type="evidence" value="ECO:0007669"/>
    <property type="project" value="TreeGrafter"/>
</dbReference>
<comment type="caution">
    <text evidence="2">The sequence shown here is derived from an EMBL/GenBank/DDBJ whole genome shotgun (WGS) entry which is preliminary data.</text>
</comment>
<dbReference type="OrthoDB" id="9795199at2"/>
<protein>
    <submittedName>
        <fullName evidence="2">GCN5-related N-acetyltransferase</fullName>
    </submittedName>
</protein>
<dbReference type="PANTHER" id="PTHR43441:SF2">
    <property type="entry name" value="FAMILY ACETYLTRANSFERASE, PUTATIVE (AFU_ORTHOLOGUE AFUA_7G00850)-RELATED"/>
    <property type="match status" value="1"/>
</dbReference>
<dbReference type="AlphaFoldDB" id="A0A0B9ASJ3"/>
<feature type="domain" description="N-acetyltransferase" evidence="1">
    <location>
        <begin position="40"/>
        <end position="182"/>
    </location>
</feature>
<gene>
    <name evidence="2" type="ORF">AE0388_1995</name>
</gene>
<organism evidence="2 3">
    <name type="scientific">Brevibacterium linens</name>
    <dbReference type="NCBI Taxonomy" id="1703"/>
    <lineage>
        <taxon>Bacteria</taxon>
        <taxon>Bacillati</taxon>
        <taxon>Actinomycetota</taxon>
        <taxon>Actinomycetes</taxon>
        <taxon>Micrococcales</taxon>
        <taxon>Brevibacteriaceae</taxon>
        <taxon>Brevibacterium</taxon>
    </lineage>
</organism>
<evidence type="ECO:0000313" key="2">
    <source>
        <dbReference type="EMBL" id="KHS52345.1"/>
    </source>
</evidence>
<dbReference type="InterPro" id="IPR016181">
    <property type="entry name" value="Acyl_CoA_acyltransferase"/>
</dbReference>
<proteinExistence type="predicted"/>
<evidence type="ECO:0000313" key="3">
    <source>
        <dbReference type="Proteomes" id="UP000031488"/>
    </source>
</evidence>